<dbReference type="PROSITE" id="PS00617">
    <property type="entry name" value="RECF_1"/>
    <property type="match status" value="1"/>
</dbReference>
<dbReference type="GO" id="GO:0006260">
    <property type="term" value="P:DNA replication"/>
    <property type="evidence" value="ECO:0007669"/>
    <property type="project" value="UniProtKB-UniRule"/>
</dbReference>
<dbReference type="EMBL" id="JXXZ01000008">
    <property type="protein sequence ID" value="KJY99369.1"/>
    <property type="molecule type" value="Genomic_DNA"/>
</dbReference>
<evidence type="ECO:0000256" key="3">
    <source>
        <dbReference type="ARBA" id="ARBA00020170"/>
    </source>
</evidence>
<dbReference type="SUPFAM" id="SSF52540">
    <property type="entry name" value="P-loop containing nucleoside triphosphate hydrolases"/>
    <property type="match status" value="1"/>
</dbReference>
<dbReference type="PATRIC" id="fig|151081.8.peg.2024"/>
<evidence type="ECO:0000256" key="2">
    <source>
        <dbReference type="ARBA" id="ARBA00008016"/>
    </source>
</evidence>
<dbReference type="HAMAP" id="MF_00365">
    <property type="entry name" value="RecF"/>
    <property type="match status" value="1"/>
</dbReference>
<dbReference type="GO" id="GO:0006302">
    <property type="term" value="P:double-strand break repair"/>
    <property type="evidence" value="ECO:0007669"/>
    <property type="project" value="TreeGrafter"/>
</dbReference>
<comment type="subcellular location">
    <subcellularLocation>
        <location evidence="1 9">Cytoplasm</location>
    </subcellularLocation>
</comment>
<evidence type="ECO:0000256" key="8">
    <source>
        <dbReference type="ARBA" id="ARBA00023125"/>
    </source>
</evidence>
<evidence type="ECO:0000256" key="1">
    <source>
        <dbReference type="ARBA" id="ARBA00004496"/>
    </source>
</evidence>
<protein>
    <recommendedName>
        <fullName evidence="3 9">DNA replication and repair protein RecF</fullName>
    </recommendedName>
</protein>
<dbReference type="PANTHER" id="PTHR32182">
    <property type="entry name" value="DNA REPLICATION AND REPAIR PROTEIN RECF"/>
    <property type="match status" value="1"/>
</dbReference>
<evidence type="ECO:0000256" key="4">
    <source>
        <dbReference type="ARBA" id="ARBA00022490"/>
    </source>
</evidence>
<name>A0A0F4PT49_9GAMM</name>
<evidence type="ECO:0000313" key="11">
    <source>
        <dbReference type="EMBL" id="KJY99369.1"/>
    </source>
</evidence>
<dbReference type="InterPro" id="IPR003395">
    <property type="entry name" value="RecF/RecN/SMC_N"/>
</dbReference>
<dbReference type="GeneID" id="58229000"/>
<dbReference type="GO" id="GO:0000731">
    <property type="term" value="P:DNA synthesis involved in DNA repair"/>
    <property type="evidence" value="ECO:0007669"/>
    <property type="project" value="TreeGrafter"/>
</dbReference>
<dbReference type="InterPro" id="IPR001238">
    <property type="entry name" value="DNA-binding_RecF"/>
</dbReference>
<keyword evidence="5 9" id="KW-0235">DNA replication</keyword>
<keyword evidence="6 9" id="KW-0547">Nucleotide-binding</keyword>
<evidence type="ECO:0000256" key="9">
    <source>
        <dbReference type="HAMAP-Rule" id="MF_00365"/>
    </source>
</evidence>
<keyword evidence="8 9" id="KW-0238">DNA-binding</keyword>
<keyword evidence="9" id="KW-0742">SOS response</keyword>
<comment type="similarity">
    <text evidence="2 9">Belongs to the RecF family.</text>
</comment>
<keyword evidence="7 9" id="KW-0067">ATP-binding</keyword>
<keyword evidence="9" id="KW-0234">DNA repair</keyword>
<dbReference type="GO" id="GO:0005737">
    <property type="term" value="C:cytoplasm"/>
    <property type="evidence" value="ECO:0007669"/>
    <property type="project" value="UniProtKB-SubCell"/>
</dbReference>
<reference evidence="11 12" key="1">
    <citation type="journal article" date="2015" name="BMC Genomics">
        <title>Genome mining reveals unlocked bioactive potential of marine Gram-negative bacteria.</title>
        <authorList>
            <person name="Machado H."/>
            <person name="Sonnenschein E.C."/>
            <person name="Melchiorsen J."/>
            <person name="Gram L."/>
        </authorList>
    </citation>
    <scope>NUCLEOTIDE SEQUENCE [LARGE SCALE GENOMIC DNA]</scope>
    <source>
        <strain evidence="11 12">S3137</strain>
    </source>
</reference>
<dbReference type="NCBIfam" id="TIGR00611">
    <property type="entry name" value="recf"/>
    <property type="match status" value="1"/>
</dbReference>
<comment type="function">
    <text evidence="9">The RecF protein is involved in DNA metabolism; it is required for DNA replication and normal SOS inducibility. RecF binds preferentially to single-stranded, linear DNA. It also seems to bind ATP.</text>
</comment>
<dbReference type="InterPro" id="IPR018078">
    <property type="entry name" value="DNA-binding_RecF_CS"/>
</dbReference>
<keyword evidence="4 9" id="KW-0963">Cytoplasm</keyword>
<dbReference type="InterPro" id="IPR042174">
    <property type="entry name" value="RecF_2"/>
</dbReference>
<dbReference type="RefSeq" id="WP_045979467.1">
    <property type="nucleotide sequence ID" value="NZ_JXXY01000007.1"/>
</dbReference>
<feature type="domain" description="RecF/RecN/SMC N-terminal" evidence="10">
    <location>
        <begin position="3"/>
        <end position="344"/>
    </location>
</feature>
<comment type="caution">
    <text evidence="11">The sequence shown here is derived from an EMBL/GenBank/DDBJ whole genome shotgun (WGS) entry which is preliminary data.</text>
</comment>
<evidence type="ECO:0000256" key="7">
    <source>
        <dbReference type="ARBA" id="ARBA00022840"/>
    </source>
</evidence>
<dbReference type="GO" id="GO:0005524">
    <property type="term" value="F:ATP binding"/>
    <property type="evidence" value="ECO:0007669"/>
    <property type="project" value="UniProtKB-UniRule"/>
</dbReference>
<keyword evidence="12" id="KW-1185">Reference proteome</keyword>
<evidence type="ECO:0000259" key="10">
    <source>
        <dbReference type="Pfam" id="PF02463"/>
    </source>
</evidence>
<sequence>MSITSLSLNDFRNVEAVSLSPQDINIIYGENGSGKTSFLEAIYFLSHGRSFRTNKYRNVIRHGAQKFTLHAKKHSNNLTIPMGISKNVQGETQVRIQGKASRRISDLAQVLPVQVITPESYSFFFGGPKERRAFIDLGVFHVEHEFLNAWQNFNRILKQRNALLKQRPRDIKLQLAVWDKEFVRLAQHITALRESYIERFKAHFFDRLCAELELMQGLKIEFHCGWKQSDSLADVLSENLERDLARGYTSRGPHKADITIKTDVGAAEHVFSRGQLKLLLYALKVAQNSLIEKETGKQSLLLIDDLPSELSEDTKRKVGELLSHCQAQIFITTIESESVSAVLEALDRTEALFHVKHGKLITR</sequence>
<dbReference type="Pfam" id="PF02463">
    <property type="entry name" value="SMC_N"/>
    <property type="match status" value="1"/>
</dbReference>
<dbReference type="InterPro" id="IPR027417">
    <property type="entry name" value="P-loop_NTPase"/>
</dbReference>
<gene>
    <name evidence="9" type="primary">recF</name>
    <name evidence="11" type="ORF">TW72_10905</name>
</gene>
<dbReference type="OrthoDB" id="9803889at2"/>
<dbReference type="eggNOG" id="COG1195">
    <property type="taxonomic scope" value="Bacteria"/>
</dbReference>
<dbReference type="AlphaFoldDB" id="A0A0F4PT49"/>
<dbReference type="Proteomes" id="UP000033664">
    <property type="component" value="Unassembled WGS sequence"/>
</dbReference>
<dbReference type="GO" id="GO:0003697">
    <property type="term" value="F:single-stranded DNA binding"/>
    <property type="evidence" value="ECO:0007669"/>
    <property type="project" value="UniProtKB-UniRule"/>
</dbReference>
<evidence type="ECO:0000256" key="5">
    <source>
        <dbReference type="ARBA" id="ARBA00022705"/>
    </source>
</evidence>
<accession>A0A0F4PT49</accession>
<feature type="binding site" evidence="9">
    <location>
        <begin position="29"/>
        <end position="36"/>
    </location>
    <ligand>
        <name>ATP</name>
        <dbReference type="ChEBI" id="CHEBI:30616"/>
    </ligand>
</feature>
<dbReference type="Gene3D" id="1.20.1050.90">
    <property type="entry name" value="RecF/RecN/SMC, N-terminal domain"/>
    <property type="match status" value="1"/>
</dbReference>
<dbReference type="PANTHER" id="PTHR32182:SF0">
    <property type="entry name" value="DNA REPLICATION AND REPAIR PROTEIN RECF"/>
    <property type="match status" value="1"/>
</dbReference>
<organism evidence="11 12">
    <name type="scientific">Pseudoalteromonas ruthenica</name>
    <dbReference type="NCBI Taxonomy" id="151081"/>
    <lineage>
        <taxon>Bacteria</taxon>
        <taxon>Pseudomonadati</taxon>
        <taxon>Pseudomonadota</taxon>
        <taxon>Gammaproteobacteria</taxon>
        <taxon>Alteromonadales</taxon>
        <taxon>Pseudoalteromonadaceae</taxon>
        <taxon>Pseudoalteromonas</taxon>
    </lineage>
</organism>
<dbReference type="Gene3D" id="3.40.50.300">
    <property type="entry name" value="P-loop containing nucleotide triphosphate hydrolases"/>
    <property type="match status" value="1"/>
</dbReference>
<evidence type="ECO:0000313" key="12">
    <source>
        <dbReference type="Proteomes" id="UP000033664"/>
    </source>
</evidence>
<dbReference type="GO" id="GO:0009432">
    <property type="term" value="P:SOS response"/>
    <property type="evidence" value="ECO:0007669"/>
    <property type="project" value="UniProtKB-UniRule"/>
</dbReference>
<evidence type="ECO:0000256" key="6">
    <source>
        <dbReference type="ARBA" id="ARBA00022741"/>
    </source>
</evidence>
<proteinExistence type="inferred from homology"/>
<keyword evidence="9" id="KW-0227">DNA damage</keyword>